<feature type="transmembrane region" description="Helical" evidence="1">
    <location>
        <begin position="174"/>
        <end position="196"/>
    </location>
</feature>
<keyword evidence="4" id="KW-1185">Reference proteome</keyword>
<feature type="domain" description="DUF2510" evidence="2">
    <location>
        <begin position="7"/>
        <end position="37"/>
    </location>
</feature>
<feature type="transmembrane region" description="Helical" evidence="1">
    <location>
        <begin position="50"/>
        <end position="72"/>
    </location>
</feature>
<dbReference type="InterPro" id="IPR018929">
    <property type="entry name" value="DUF2510"/>
</dbReference>
<dbReference type="EMBL" id="BAABBX010000006">
    <property type="protein sequence ID" value="GAA4186475.1"/>
    <property type="molecule type" value="Genomic_DNA"/>
</dbReference>
<sequence>MTNATPPGWYPDPWNRSAQRFWDGGQWTDHVALAAAPGTRPRLPEGAPVYGPWIWILALLPLLGGIAVWFVHIDVSGLVDLMRRVSEEQQSGGPAVTVDPASIYGGGYWVSAAVGWGGYAAAIVLAVFDARRLRRIGVERPFSWGWAFLMNIVYVIGRSVVVRRVASPRGLAPIWVLIAAYVVAIVSSAIWLASWVGPLIEQAGNSYPSA</sequence>
<organism evidence="3 4">
    <name type="scientific">Gryllotalpicola kribbensis</name>
    <dbReference type="NCBI Taxonomy" id="993084"/>
    <lineage>
        <taxon>Bacteria</taxon>
        <taxon>Bacillati</taxon>
        <taxon>Actinomycetota</taxon>
        <taxon>Actinomycetes</taxon>
        <taxon>Micrococcales</taxon>
        <taxon>Microbacteriaceae</taxon>
        <taxon>Gryllotalpicola</taxon>
    </lineage>
</organism>
<dbReference type="RefSeq" id="WP_344774481.1">
    <property type="nucleotide sequence ID" value="NZ_BAABBX010000006.1"/>
</dbReference>
<gene>
    <name evidence="3" type="ORF">GCM10022288_10110</name>
</gene>
<feature type="transmembrane region" description="Helical" evidence="1">
    <location>
        <begin position="142"/>
        <end position="162"/>
    </location>
</feature>
<comment type="caution">
    <text evidence="3">The sequence shown here is derived from an EMBL/GenBank/DDBJ whole genome shotgun (WGS) entry which is preliminary data.</text>
</comment>
<keyword evidence="1" id="KW-0812">Transmembrane</keyword>
<reference evidence="4" key="1">
    <citation type="journal article" date="2019" name="Int. J. Syst. Evol. Microbiol.">
        <title>The Global Catalogue of Microorganisms (GCM) 10K type strain sequencing project: providing services to taxonomists for standard genome sequencing and annotation.</title>
        <authorList>
            <consortium name="The Broad Institute Genomics Platform"/>
            <consortium name="The Broad Institute Genome Sequencing Center for Infectious Disease"/>
            <person name="Wu L."/>
            <person name="Ma J."/>
        </authorList>
    </citation>
    <scope>NUCLEOTIDE SEQUENCE [LARGE SCALE GENOMIC DNA]</scope>
    <source>
        <strain evidence="4">JCM 17593</strain>
    </source>
</reference>
<proteinExistence type="predicted"/>
<dbReference type="Proteomes" id="UP001500213">
    <property type="component" value="Unassembled WGS sequence"/>
</dbReference>
<name>A0ABP8AN52_9MICO</name>
<protein>
    <recommendedName>
        <fullName evidence="2">DUF2510 domain-containing protein</fullName>
    </recommendedName>
</protein>
<evidence type="ECO:0000259" key="2">
    <source>
        <dbReference type="Pfam" id="PF10708"/>
    </source>
</evidence>
<feature type="transmembrane region" description="Helical" evidence="1">
    <location>
        <begin position="108"/>
        <end position="130"/>
    </location>
</feature>
<keyword evidence="1" id="KW-0472">Membrane</keyword>
<dbReference type="Pfam" id="PF10708">
    <property type="entry name" value="DUF2510"/>
    <property type="match status" value="1"/>
</dbReference>
<keyword evidence="1" id="KW-1133">Transmembrane helix</keyword>
<accession>A0ABP8AN52</accession>
<evidence type="ECO:0000256" key="1">
    <source>
        <dbReference type="SAM" id="Phobius"/>
    </source>
</evidence>
<evidence type="ECO:0000313" key="3">
    <source>
        <dbReference type="EMBL" id="GAA4186475.1"/>
    </source>
</evidence>
<evidence type="ECO:0000313" key="4">
    <source>
        <dbReference type="Proteomes" id="UP001500213"/>
    </source>
</evidence>